<organism evidence="3 4">
    <name type="scientific">Nocardioides gansuensis</name>
    <dbReference type="NCBI Taxonomy" id="2138300"/>
    <lineage>
        <taxon>Bacteria</taxon>
        <taxon>Bacillati</taxon>
        <taxon>Actinomycetota</taxon>
        <taxon>Actinomycetes</taxon>
        <taxon>Propionibacteriales</taxon>
        <taxon>Nocardioidaceae</taxon>
        <taxon>Nocardioides</taxon>
    </lineage>
</organism>
<evidence type="ECO:0000313" key="3">
    <source>
        <dbReference type="EMBL" id="PVG84680.1"/>
    </source>
</evidence>
<comment type="caution">
    <text evidence="3">The sequence shown here is derived from an EMBL/GenBank/DDBJ whole genome shotgun (WGS) entry which is preliminary data.</text>
</comment>
<accession>A0A2T8FG56</accession>
<dbReference type="OrthoDB" id="5145833at2"/>
<reference evidence="3 4" key="1">
    <citation type="submission" date="2018-04" db="EMBL/GenBank/DDBJ databases">
        <title>Genome of Nocardioides gansuensis WSJ-1.</title>
        <authorList>
            <person name="Wu S."/>
            <person name="Wang G."/>
        </authorList>
    </citation>
    <scope>NUCLEOTIDE SEQUENCE [LARGE SCALE GENOMIC DNA]</scope>
    <source>
        <strain evidence="3 4">WSJ-1</strain>
    </source>
</reference>
<evidence type="ECO:0000313" key="4">
    <source>
        <dbReference type="Proteomes" id="UP000246018"/>
    </source>
</evidence>
<feature type="domain" description="DUF2786" evidence="2">
    <location>
        <begin position="11"/>
        <end position="50"/>
    </location>
</feature>
<feature type="region of interest" description="Disordered" evidence="1">
    <location>
        <begin position="205"/>
        <end position="248"/>
    </location>
</feature>
<dbReference type="InterPro" id="IPR024498">
    <property type="entry name" value="DUF2786"/>
</dbReference>
<gene>
    <name evidence="3" type="ORF">DDE18_03515</name>
</gene>
<protein>
    <recommendedName>
        <fullName evidence="2">DUF2786 domain-containing protein</fullName>
    </recommendedName>
</protein>
<dbReference type="EMBL" id="QDGZ01000001">
    <property type="protein sequence ID" value="PVG84680.1"/>
    <property type="molecule type" value="Genomic_DNA"/>
</dbReference>
<dbReference type="Proteomes" id="UP000246018">
    <property type="component" value="Unassembled WGS sequence"/>
</dbReference>
<name>A0A2T8FG56_9ACTN</name>
<proteinExistence type="predicted"/>
<keyword evidence="4" id="KW-1185">Reference proteome</keyword>
<dbReference type="Pfam" id="PF10979">
    <property type="entry name" value="DUF2786"/>
    <property type="match status" value="1"/>
</dbReference>
<evidence type="ECO:0000259" key="2">
    <source>
        <dbReference type="Pfam" id="PF10979"/>
    </source>
</evidence>
<sequence>MDQPDHDTTAMLAKVRKLLAKAEDPATTPEEAELYTAKASDLIAAYGIDRALLALADPSLDIVGDQVIVLDRPYAADKLDLLSTIALTLRCHAVRRTRHPDGVQELSLHLFGHSSDLQRVEILFTSLLVQAMHALARTPVPPWDHPAAFRRSWLAGFTMSVGRRLDEAEKAAAAQADRRFAASGTSTALVLADRSAAVERARDEAYPDLRRATPRQLSGSGARQGWEAGQRADLGGERLHGGRRALPG</sequence>
<dbReference type="AlphaFoldDB" id="A0A2T8FG56"/>
<evidence type="ECO:0000256" key="1">
    <source>
        <dbReference type="SAM" id="MobiDB-lite"/>
    </source>
</evidence>
<dbReference type="RefSeq" id="WP_116570809.1">
    <property type="nucleotide sequence ID" value="NZ_QDGZ01000001.1"/>
</dbReference>